<keyword evidence="2" id="KW-0812">Transmembrane</keyword>
<keyword evidence="4" id="KW-1185">Reference proteome</keyword>
<evidence type="ECO:0000256" key="2">
    <source>
        <dbReference type="SAM" id="Phobius"/>
    </source>
</evidence>
<dbReference type="Proteomes" id="UP001165405">
    <property type="component" value="Unassembled WGS sequence"/>
</dbReference>
<keyword evidence="2" id="KW-0472">Membrane</keyword>
<proteinExistence type="predicted"/>
<evidence type="ECO:0000256" key="1">
    <source>
        <dbReference type="SAM" id="MobiDB-lite"/>
    </source>
</evidence>
<dbReference type="AlphaFoldDB" id="A0AA41U7K6"/>
<feature type="transmembrane region" description="Helical" evidence="2">
    <location>
        <begin position="56"/>
        <end position="81"/>
    </location>
</feature>
<dbReference type="EMBL" id="JAKGSG010000004">
    <property type="protein sequence ID" value="MCF4119447.1"/>
    <property type="molecule type" value="Genomic_DNA"/>
</dbReference>
<organism evidence="3 4">
    <name type="scientific">Antribacter soli</name>
    <dbReference type="NCBI Taxonomy" id="2910976"/>
    <lineage>
        <taxon>Bacteria</taxon>
        <taxon>Bacillati</taxon>
        <taxon>Actinomycetota</taxon>
        <taxon>Actinomycetes</taxon>
        <taxon>Micrococcales</taxon>
        <taxon>Promicromonosporaceae</taxon>
        <taxon>Antribacter</taxon>
    </lineage>
</organism>
<dbReference type="RefSeq" id="WP_236087142.1">
    <property type="nucleotide sequence ID" value="NZ_JAKGSG010000004.1"/>
</dbReference>
<feature type="region of interest" description="Disordered" evidence="1">
    <location>
        <begin position="1"/>
        <end position="43"/>
    </location>
</feature>
<sequence length="241" mass="25738">MSDQRVSRPRRPGDEAGDGAGQTPRKRPQYLEPDYRSPGERIHRRPSKEVFRRRRLVVAVLAGILALVLVLLLGFVWPGFWRSDEEPEPLPTVTVTAPAPTPTVDAMARAPEETAFQKALPSAVLQFALVSQAESPATLDAGAVEAWTFEYGDGSRTVTVVAGQWATPEEATAATQAMMAAAGQPTAQGDVLVGDQVVGTYVITPGSAADLAVATWHNGTAVFQATGPLDVIEEFYAAFPL</sequence>
<evidence type="ECO:0000313" key="4">
    <source>
        <dbReference type="Proteomes" id="UP001165405"/>
    </source>
</evidence>
<keyword evidence="2" id="KW-1133">Transmembrane helix</keyword>
<gene>
    <name evidence="3" type="ORF">L1785_00430</name>
</gene>
<reference evidence="3" key="1">
    <citation type="submission" date="2022-01" db="EMBL/GenBank/DDBJ databases">
        <title>Antribacter sp. nov., isolated from Guizhou of China.</title>
        <authorList>
            <person name="Chengliang C."/>
            <person name="Ya Z."/>
        </authorList>
    </citation>
    <scope>NUCLEOTIDE SEQUENCE</scope>
    <source>
        <strain evidence="3">KLBMP 9083</strain>
    </source>
</reference>
<protein>
    <submittedName>
        <fullName evidence="3">Uncharacterized protein</fullName>
    </submittedName>
</protein>
<comment type="caution">
    <text evidence="3">The sequence shown here is derived from an EMBL/GenBank/DDBJ whole genome shotgun (WGS) entry which is preliminary data.</text>
</comment>
<name>A0AA41U7K6_9MICO</name>
<accession>A0AA41U7K6</accession>
<evidence type="ECO:0000313" key="3">
    <source>
        <dbReference type="EMBL" id="MCF4119447.1"/>
    </source>
</evidence>